<feature type="domain" description="F-box" evidence="1">
    <location>
        <begin position="8"/>
        <end position="54"/>
    </location>
</feature>
<dbReference type="InterPro" id="IPR032675">
    <property type="entry name" value="LRR_dom_sf"/>
</dbReference>
<dbReference type="Pfam" id="PF12937">
    <property type="entry name" value="F-box-like"/>
    <property type="match status" value="1"/>
</dbReference>
<dbReference type="EMBL" id="PZQS01000012">
    <property type="protein sequence ID" value="PVD20693.1"/>
    <property type="molecule type" value="Genomic_DNA"/>
</dbReference>
<dbReference type="SUPFAM" id="SSF81383">
    <property type="entry name" value="F-box domain"/>
    <property type="match status" value="1"/>
</dbReference>
<dbReference type="Gene3D" id="1.20.1280.50">
    <property type="match status" value="1"/>
</dbReference>
<sequence length="402" mass="46579">MVDRDEEDISWDHLPQHILVSVFTYLTPHERLQAALSCKSWLTCLQHPLLWRRFVCRFIQPVNSKLLQPIENHGHRIRALVVELDQEKADNRINACKILRSLADNLQRKLTSLTVRFLGQNPLFYAGHEFVTELKLLFDFARLPAVPHFLTDIDLSGLDVAFDDTLFDALAENQPQLESLNIQNKSLICKVSPFCMLRLVSQCRKLKDLRVFHVSLSDEVLLALARPEEPCLRRLSIVFRREAKYTEDLSSEAWLALVNKIPKLSVMLGFDHTCPLHRISDLMKAEIPVTVLRLETFTHIADEVNQATTFYHKTLEEVVLQTRNSEELSRALIRLAEECSRLRTLLVYCVLNQSVVERILDLHPEMKRRGSYILKHQMEEGPWVVGAETDEEVRERLQTSMN</sequence>
<dbReference type="AlphaFoldDB" id="A0A2T7NHP3"/>
<gene>
    <name evidence="2" type="ORF">C0Q70_18851</name>
</gene>
<dbReference type="PANTHER" id="PTHR20872:SF1">
    <property type="entry name" value="F-BOX DOMAIN-CONTAINING PROTEIN"/>
    <property type="match status" value="1"/>
</dbReference>
<accession>A0A2T7NHP3</accession>
<dbReference type="InterPro" id="IPR001810">
    <property type="entry name" value="F-box_dom"/>
</dbReference>
<evidence type="ECO:0000313" key="3">
    <source>
        <dbReference type="Proteomes" id="UP000245119"/>
    </source>
</evidence>
<dbReference type="Gene3D" id="3.80.10.10">
    <property type="entry name" value="Ribonuclease Inhibitor"/>
    <property type="match status" value="1"/>
</dbReference>
<organism evidence="2 3">
    <name type="scientific">Pomacea canaliculata</name>
    <name type="common">Golden apple snail</name>
    <dbReference type="NCBI Taxonomy" id="400727"/>
    <lineage>
        <taxon>Eukaryota</taxon>
        <taxon>Metazoa</taxon>
        <taxon>Spiralia</taxon>
        <taxon>Lophotrochozoa</taxon>
        <taxon>Mollusca</taxon>
        <taxon>Gastropoda</taxon>
        <taxon>Caenogastropoda</taxon>
        <taxon>Architaenioglossa</taxon>
        <taxon>Ampullarioidea</taxon>
        <taxon>Ampullariidae</taxon>
        <taxon>Pomacea</taxon>
    </lineage>
</organism>
<dbReference type="OMA" id="FHFRFYG"/>
<dbReference type="PROSITE" id="PS50181">
    <property type="entry name" value="FBOX"/>
    <property type="match status" value="1"/>
</dbReference>
<name>A0A2T7NHP3_POMCA</name>
<dbReference type="Proteomes" id="UP000245119">
    <property type="component" value="Linkage Group LG12"/>
</dbReference>
<keyword evidence="3" id="KW-1185">Reference proteome</keyword>
<dbReference type="InterPro" id="IPR036047">
    <property type="entry name" value="F-box-like_dom_sf"/>
</dbReference>
<dbReference type="OrthoDB" id="3219396at2759"/>
<evidence type="ECO:0000259" key="1">
    <source>
        <dbReference type="PROSITE" id="PS50181"/>
    </source>
</evidence>
<reference evidence="2 3" key="1">
    <citation type="submission" date="2018-04" db="EMBL/GenBank/DDBJ databases">
        <title>The genome of golden apple snail Pomacea canaliculata provides insight into stress tolerance and invasive adaptation.</title>
        <authorList>
            <person name="Liu C."/>
            <person name="Liu B."/>
            <person name="Ren Y."/>
            <person name="Zhang Y."/>
            <person name="Wang H."/>
            <person name="Li S."/>
            <person name="Jiang F."/>
            <person name="Yin L."/>
            <person name="Zhang G."/>
            <person name="Qian W."/>
            <person name="Fan W."/>
        </authorList>
    </citation>
    <scope>NUCLEOTIDE SEQUENCE [LARGE SCALE GENOMIC DNA]</scope>
    <source>
        <strain evidence="2">SZHN2017</strain>
        <tissue evidence="2">Muscle</tissue>
    </source>
</reference>
<proteinExistence type="predicted"/>
<protein>
    <recommendedName>
        <fullName evidence="1">F-box domain-containing protein</fullName>
    </recommendedName>
</protein>
<evidence type="ECO:0000313" key="2">
    <source>
        <dbReference type="EMBL" id="PVD20693.1"/>
    </source>
</evidence>
<dbReference type="SUPFAM" id="SSF52047">
    <property type="entry name" value="RNI-like"/>
    <property type="match status" value="1"/>
</dbReference>
<dbReference type="STRING" id="400727.A0A2T7NHP3"/>
<dbReference type="PANTHER" id="PTHR20872">
    <property type="match status" value="1"/>
</dbReference>
<comment type="caution">
    <text evidence="2">The sequence shown here is derived from an EMBL/GenBank/DDBJ whole genome shotgun (WGS) entry which is preliminary data.</text>
</comment>